<dbReference type="PROSITE" id="PS50053">
    <property type="entry name" value="UBIQUITIN_2"/>
    <property type="match status" value="1"/>
</dbReference>
<dbReference type="EMBL" id="JAAAIM010000418">
    <property type="protein sequence ID" value="KAG0288325.1"/>
    <property type="molecule type" value="Genomic_DNA"/>
</dbReference>
<dbReference type="InterPro" id="IPR029071">
    <property type="entry name" value="Ubiquitin-like_domsf"/>
</dbReference>
<proteinExistence type="predicted"/>
<dbReference type="Gene3D" id="3.10.20.90">
    <property type="entry name" value="Phosphatidylinositol 3-kinase Catalytic Subunit, Chain A, domain 1"/>
    <property type="match status" value="1"/>
</dbReference>
<reference evidence="2 3" key="1">
    <citation type="journal article" date="2020" name="Fungal Divers.">
        <title>Resolving the Mortierellaceae phylogeny through synthesis of multi-gene phylogenetics and phylogenomics.</title>
        <authorList>
            <person name="Vandepol N."/>
            <person name="Liber J."/>
            <person name="Desiro A."/>
            <person name="Na H."/>
            <person name="Kennedy M."/>
            <person name="Barry K."/>
            <person name="Grigoriev I.V."/>
            <person name="Miller A.N."/>
            <person name="O'Donnell K."/>
            <person name="Stajich J.E."/>
            <person name="Bonito G."/>
        </authorList>
    </citation>
    <scope>NUCLEOTIDE SEQUENCE [LARGE SCALE GENOMIC DNA]</scope>
    <source>
        <strain evidence="2 3">AD045</strain>
    </source>
</reference>
<dbReference type="Proteomes" id="UP001194696">
    <property type="component" value="Unassembled WGS sequence"/>
</dbReference>
<feature type="domain" description="Ubiquitin-like" evidence="1">
    <location>
        <begin position="86"/>
        <end position="155"/>
    </location>
</feature>
<gene>
    <name evidence="2" type="ORF">BGZ96_007881</name>
</gene>
<sequence length="378" mass="42503">MSFPDTIEVMLADKPGKRVKVLYTANEPVYNIVRRIAMELQELKADYNYQELYLGGFHLEYPHLPFDNYRVLGGTLTYQSFKRGDMSALVKTLTERKNLCIGCNPSDTILALKKILFKREGTPLAQIKLQYKGKALDDDDTLESRGIDRLSTLTMSTLTMSTPVLDGLRLDLFAPMKFADVSNSANATTVKLVSKLSQHNFECPNCEDAKKTVPVTVGFRTCKYRFHGFKAGGTQRTTGWTKVEGSDKYQYFDPKKQIGWIRLVIESTPLNGEDACPLFLTRMVNKVKTLIEATGFTRPVARHFDLKPLEQVICSTTTKTTKNSIDCKKQAGRPHLVIELAPLDGMDDFLLCLGLMVDNVTTLDYGHLSMSFVSFGME</sequence>
<protein>
    <recommendedName>
        <fullName evidence="1">Ubiquitin-like domain-containing protein</fullName>
    </recommendedName>
</protein>
<organism evidence="2 3">
    <name type="scientific">Linnemannia gamsii</name>
    <dbReference type="NCBI Taxonomy" id="64522"/>
    <lineage>
        <taxon>Eukaryota</taxon>
        <taxon>Fungi</taxon>
        <taxon>Fungi incertae sedis</taxon>
        <taxon>Mucoromycota</taxon>
        <taxon>Mortierellomycotina</taxon>
        <taxon>Mortierellomycetes</taxon>
        <taxon>Mortierellales</taxon>
        <taxon>Mortierellaceae</taxon>
        <taxon>Linnemannia</taxon>
    </lineage>
</organism>
<evidence type="ECO:0000313" key="3">
    <source>
        <dbReference type="Proteomes" id="UP001194696"/>
    </source>
</evidence>
<comment type="caution">
    <text evidence="2">The sequence shown here is derived from an EMBL/GenBank/DDBJ whole genome shotgun (WGS) entry which is preliminary data.</text>
</comment>
<name>A0ABQ7K0Z2_9FUNG</name>
<dbReference type="SUPFAM" id="SSF54236">
    <property type="entry name" value="Ubiquitin-like"/>
    <property type="match status" value="1"/>
</dbReference>
<evidence type="ECO:0000259" key="1">
    <source>
        <dbReference type="PROSITE" id="PS50053"/>
    </source>
</evidence>
<dbReference type="InterPro" id="IPR000626">
    <property type="entry name" value="Ubiquitin-like_dom"/>
</dbReference>
<accession>A0ABQ7K0Z2</accession>
<dbReference type="CDD" id="cd17039">
    <property type="entry name" value="Ubl_ubiquitin_like"/>
    <property type="match status" value="1"/>
</dbReference>
<keyword evidence="3" id="KW-1185">Reference proteome</keyword>
<dbReference type="SMART" id="SM00213">
    <property type="entry name" value="UBQ"/>
    <property type="match status" value="1"/>
</dbReference>
<dbReference type="Pfam" id="PF00240">
    <property type="entry name" value="ubiquitin"/>
    <property type="match status" value="1"/>
</dbReference>
<evidence type="ECO:0000313" key="2">
    <source>
        <dbReference type="EMBL" id="KAG0288325.1"/>
    </source>
</evidence>